<protein>
    <recommendedName>
        <fullName evidence="3">protein O-GlcNAc transferase</fullName>
        <ecNumber evidence="3">2.4.1.255</ecNumber>
    </recommendedName>
</protein>
<feature type="domain" description="O-GlcNAc transferase C-terminal" evidence="9">
    <location>
        <begin position="368"/>
        <end position="529"/>
    </location>
</feature>
<feature type="domain" description="O-GlcNAc transferase C-terminal" evidence="9">
    <location>
        <begin position="531"/>
        <end position="728"/>
    </location>
</feature>
<reference evidence="10 11" key="1">
    <citation type="submission" date="2019-07" db="EMBL/GenBank/DDBJ databases">
        <title>Tepidimonas alkaliphilus YIM 72238 draft genome.</title>
        <authorList>
            <person name="Da Costa M.S."/>
            <person name="Froufe H.J.C."/>
            <person name="Egas C."/>
            <person name="Albuquerque L."/>
        </authorList>
    </citation>
    <scope>NUCLEOTIDE SEQUENCE [LARGE SCALE GENOMIC DNA]</scope>
    <source>
        <strain evidence="10 11">YIM 72238</strain>
    </source>
</reference>
<evidence type="ECO:0000256" key="2">
    <source>
        <dbReference type="ARBA" id="ARBA00005386"/>
    </source>
</evidence>
<dbReference type="Gene3D" id="1.25.40.10">
    <property type="entry name" value="Tetratricopeptide repeat domain"/>
    <property type="match status" value="3"/>
</dbReference>
<evidence type="ECO:0000313" key="11">
    <source>
        <dbReference type="Proteomes" id="UP000315736"/>
    </source>
</evidence>
<accession>A0A554W9F2</accession>
<gene>
    <name evidence="10" type="ORF">Talka_01096</name>
</gene>
<name>A0A554W9F2_9BURK</name>
<evidence type="ECO:0000256" key="6">
    <source>
        <dbReference type="ARBA" id="ARBA00022737"/>
    </source>
</evidence>
<feature type="repeat" description="TPR" evidence="8">
    <location>
        <begin position="86"/>
        <end position="119"/>
    </location>
</feature>
<dbReference type="InterPro" id="IPR019734">
    <property type="entry name" value="TPR_rpt"/>
</dbReference>
<evidence type="ECO:0000256" key="4">
    <source>
        <dbReference type="ARBA" id="ARBA00022676"/>
    </source>
</evidence>
<keyword evidence="4 10" id="KW-0328">Glycosyltransferase</keyword>
<proteinExistence type="inferred from homology"/>
<feature type="repeat" description="TPR" evidence="8">
    <location>
        <begin position="122"/>
        <end position="155"/>
    </location>
</feature>
<dbReference type="EMBL" id="VJNB01000004">
    <property type="protein sequence ID" value="TSE20201.1"/>
    <property type="molecule type" value="Genomic_DNA"/>
</dbReference>
<evidence type="ECO:0000256" key="1">
    <source>
        <dbReference type="ARBA" id="ARBA00004922"/>
    </source>
</evidence>
<keyword evidence="7 8" id="KW-0802">TPR repeat</keyword>
<dbReference type="SUPFAM" id="SSF48452">
    <property type="entry name" value="TPR-like"/>
    <property type="match status" value="2"/>
</dbReference>
<dbReference type="SUPFAM" id="SSF53756">
    <property type="entry name" value="UDP-Glycosyltransferase/glycogen phosphorylase"/>
    <property type="match status" value="1"/>
</dbReference>
<keyword evidence="11" id="KW-1185">Reference proteome</keyword>
<keyword evidence="6" id="KW-0677">Repeat</keyword>
<dbReference type="InterPro" id="IPR011990">
    <property type="entry name" value="TPR-like_helical_dom_sf"/>
</dbReference>
<sequence length="752" mass="83022">MNRRPFPSYPTQPLSSAPQSYVQQGQLAHVRGDLAQAERLYRQALAQDRRHGPALHMLGVLAAQQGQHAAAVELLRQAARVLPQDFAVHNNLGNAQHKLGRFADALRSLERALALAPASHRAQVLNNLGNALQGLGRYAEAIQRYQEALELAPQHAECMANLAKALLQSHRAAEALQWAERAAALAPDRPAPHIAKGWALFNLGQPSEAALAVGQWLAQDDRHAEAQFLRGLCAGALERMDLAYPALERAYALDPALPGLVEALAHAAARAGRHERASELAAQLRVDGRAGRAGAWIGALAAQQMTLDWADYDEVRQQARAALPAVSGGMVNPFMVLHVWDDGALQREVAQRYAQAHGLTHVVPANEAFKPAAQPSQRSIRVAYLSADFRQHPTAMLACPVWEAHDRCRFEWIGVYMGPPLQEGADPWHERARAAFDRFEVIIGLSDEEAVQRLRALEIDIAVDLMGYTRYARPGVLAARVAPVQAAWLGYPGTTGMPAIDYLIADRWVAPRDAWGEFTEQVVWLPTTYQANGRDRRPSQITPSRAQVGLPEQAVVLACFNNPAKIQPETFACWMEILRRVPNAVLWLLAGHEGVEHRLRQQAVQAGLEPTRVVLAPKVNHPDHLARHQLADLFLDTWPYNAHTTAADALWMGLPVLTRRGHAFAGRVAESLLHAVGLPELVAADEADYIERAVALATSAQQRQRLRERLLQARLTSPLFDAKRRARELEAAFCMMHEQRQRGLPPQPLQVE</sequence>
<comment type="caution">
    <text evidence="10">The sequence shown here is derived from an EMBL/GenBank/DDBJ whole genome shotgun (WGS) entry which is preliminary data.</text>
</comment>
<dbReference type="Pfam" id="PF13432">
    <property type="entry name" value="TPR_16"/>
    <property type="match status" value="2"/>
</dbReference>
<organism evidence="10 11">
    <name type="scientific">Tepidimonas alkaliphilus</name>
    <dbReference type="NCBI Taxonomy" id="2588942"/>
    <lineage>
        <taxon>Bacteria</taxon>
        <taxon>Pseudomonadati</taxon>
        <taxon>Pseudomonadota</taxon>
        <taxon>Betaproteobacteria</taxon>
        <taxon>Burkholderiales</taxon>
        <taxon>Tepidimonas</taxon>
    </lineage>
</organism>
<dbReference type="PANTHER" id="PTHR44998:SF1">
    <property type="entry name" value="UDP-N-ACETYLGLUCOSAMINE--PEPTIDE N-ACETYLGLUCOSAMINYLTRANSFERASE 110 KDA SUBUNIT"/>
    <property type="match status" value="1"/>
</dbReference>
<dbReference type="PROSITE" id="PS50293">
    <property type="entry name" value="TPR_REGION"/>
    <property type="match status" value="1"/>
</dbReference>
<evidence type="ECO:0000256" key="8">
    <source>
        <dbReference type="PROSITE-ProRule" id="PRU00339"/>
    </source>
</evidence>
<comment type="similarity">
    <text evidence="2">Belongs to the glycosyltransferase 41 family. O-GlcNAc transferase subfamily.</text>
</comment>
<dbReference type="Gene3D" id="3.40.50.11380">
    <property type="match status" value="1"/>
</dbReference>
<evidence type="ECO:0000256" key="7">
    <source>
        <dbReference type="ARBA" id="ARBA00022803"/>
    </source>
</evidence>
<dbReference type="PROSITE" id="PS50005">
    <property type="entry name" value="TPR"/>
    <property type="match status" value="3"/>
</dbReference>
<dbReference type="InterPro" id="IPR029489">
    <property type="entry name" value="OGT/SEC/SPY_C"/>
</dbReference>
<keyword evidence="5 10" id="KW-0808">Transferase</keyword>
<dbReference type="Pfam" id="PF07721">
    <property type="entry name" value="TPR_4"/>
    <property type="match status" value="1"/>
</dbReference>
<dbReference type="InterPro" id="IPR011717">
    <property type="entry name" value="TPR-4"/>
</dbReference>
<dbReference type="Proteomes" id="UP000315736">
    <property type="component" value="Unassembled WGS sequence"/>
</dbReference>
<dbReference type="Pfam" id="PF13424">
    <property type="entry name" value="TPR_12"/>
    <property type="match status" value="1"/>
</dbReference>
<dbReference type="SMART" id="SM00028">
    <property type="entry name" value="TPR"/>
    <property type="match status" value="7"/>
</dbReference>
<evidence type="ECO:0000256" key="5">
    <source>
        <dbReference type="ARBA" id="ARBA00022679"/>
    </source>
</evidence>
<feature type="repeat" description="TPR" evidence="8">
    <location>
        <begin position="52"/>
        <end position="85"/>
    </location>
</feature>
<dbReference type="GO" id="GO:0097363">
    <property type="term" value="F:protein O-acetylglucosaminyltransferase activity"/>
    <property type="evidence" value="ECO:0007669"/>
    <property type="project" value="UniProtKB-EC"/>
</dbReference>
<dbReference type="RefSeq" id="WP_281289645.1">
    <property type="nucleotide sequence ID" value="NZ_VJNB01000004.1"/>
</dbReference>
<evidence type="ECO:0000313" key="10">
    <source>
        <dbReference type="EMBL" id="TSE20201.1"/>
    </source>
</evidence>
<dbReference type="PANTHER" id="PTHR44998">
    <property type="match status" value="1"/>
</dbReference>
<dbReference type="EC" id="2.4.1.255" evidence="3"/>
<dbReference type="Pfam" id="PF13844">
    <property type="entry name" value="Glyco_transf_41"/>
    <property type="match status" value="2"/>
</dbReference>
<dbReference type="Gene3D" id="3.40.50.2000">
    <property type="entry name" value="Glycogen Phosphorylase B"/>
    <property type="match status" value="1"/>
</dbReference>
<comment type="pathway">
    <text evidence="1">Protein modification; protein glycosylation.</text>
</comment>
<evidence type="ECO:0000259" key="9">
    <source>
        <dbReference type="Pfam" id="PF13844"/>
    </source>
</evidence>
<dbReference type="AlphaFoldDB" id="A0A554W9F2"/>
<evidence type="ECO:0000256" key="3">
    <source>
        <dbReference type="ARBA" id="ARBA00011970"/>
    </source>
</evidence>